<evidence type="ECO:0000313" key="1">
    <source>
        <dbReference type="EMBL" id="KAJ2967755.1"/>
    </source>
</evidence>
<name>A0ACC1MLD7_9HYPO</name>
<protein>
    <submittedName>
        <fullName evidence="1">Uncharacterized protein</fullName>
    </submittedName>
</protein>
<dbReference type="EMBL" id="JANJQO010002199">
    <property type="protein sequence ID" value="KAJ2967755.1"/>
    <property type="molecule type" value="Genomic_DNA"/>
</dbReference>
<proteinExistence type="predicted"/>
<organism evidence="1 2">
    <name type="scientific">Zarea fungicola</name>
    <dbReference type="NCBI Taxonomy" id="93591"/>
    <lineage>
        <taxon>Eukaryota</taxon>
        <taxon>Fungi</taxon>
        <taxon>Dikarya</taxon>
        <taxon>Ascomycota</taxon>
        <taxon>Pezizomycotina</taxon>
        <taxon>Sordariomycetes</taxon>
        <taxon>Hypocreomycetidae</taxon>
        <taxon>Hypocreales</taxon>
        <taxon>Cordycipitaceae</taxon>
        <taxon>Zarea</taxon>
    </lineage>
</organism>
<comment type="caution">
    <text evidence="1">The sequence shown here is derived from an EMBL/GenBank/DDBJ whole genome shotgun (WGS) entry which is preliminary data.</text>
</comment>
<dbReference type="Proteomes" id="UP001143910">
    <property type="component" value="Unassembled WGS sequence"/>
</dbReference>
<evidence type="ECO:0000313" key="2">
    <source>
        <dbReference type="Proteomes" id="UP001143910"/>
    </source>
</evidence>
<gene>
    <name evidence="1" type="ORF">NQ176_g9511</name>
</gene>
<keyword evidence="2" id="KW-1185">Reference proteome</keyword>
<accession>A0ACC1MLD7</accession>
<reference evidence="1" key="1">
    <citation type="submission" date="2022-08" db="EMBL/GenBank/DDBJ databases">
        <title>Genome Sequence of Lecanicillium fungicola.</title>
        <authorList>
            <person name="Buettner E."/>
        </authorList>
    </citation>
    <scope>NUCLEOTIDE SEQUENCE</scope>
    <source>
        <strain evidence="1">Babe33</strain>
    </source>
</reference>
<sequence>MGVPNEKEGAPDATITAVVSPTIDSSRALEAAAATEAEHNLGLRESLKLYRKACLWSIFFSTCIVMEGFDLTIINGLYVYPAFARKFGVPSDTGDYELTAAWQSGLSNAALCGQILGLFATGVIADRFGYRKTLVGALGLCVCFIFIIFFAESLTQLLYALSTSAHTSPPMSTSAGSWASSSPLVCSAA</sequence>